<keyword evidence="2" id="KW-1185">Reference proteome</keyword>
<gene>
    <name evidence="1" type="ORF">EYF80_028824</name>
</gene>
<evidence type="ECO:0000313" key="1">
    <source>
        <dbReference type="EMBL" id="TNN60944.1"/>
    </source>
</evidence>
<name>A0A4Z2H7W6_9TELE</name>
<comment type="caution">
    <text evidence="1">The sequence shown here is derived from an EMBL/GenBank/DDBJ whole genome shotgun (WGS) entry which is preliminary data.</text>
</comment>
<dbReference type="Proteomes" id="UP000314294">
    <property type="component" value="Unassembled WGS sequence"/>
</dbReference>
<dbReference type="EMBL" id="SRLO01000324">
    <property type="protein sequence ID" value="TNN60944.1"/>
    <property type="molecule type" value="Genomic_DNA"/>
</dbReference>
<reference evidence="1 2" key="1">
    <citation type="submission" date="2019-03" db="EMBL/GenBank/DDBJ databases">
        <title>First draft genome of Liparis tanakae, snailfish: a comprehensive survey of snailfish specific genes.</title>
        <authorList>
            <person name="Kim W."/>
            <person name="Song I."/>
            <person name="Jeong J.-H."/>
            <person name="Kim D."/>
            <person name="Kim S."/>
            <person name="Ryu S."/>
            <person name="Song J.Y."/>
            <person name="Lee S.K."/>
        </authorList>
    </citation>
    <scope>NUCLEOTIDE SEQUENCE [LARGE SCALE GENOMIC DNA]</scope>
    <source>
        <tissue evidence="1">Muscle</tissue>
    </source>
</reference>
<sequence length="82" mass="8935">MKQTHSDANVSTGNVKHFGENITEGRGVGLRAACVARRERALGHEDEPERCRLRDSWEATGSATGNTQTALGLMAFVFFEAL</sequence>
<evidence type="ECO:0000313" key="2">
    <source>
        <dbReference type="Proteomes" id="UP000314294"/>
    </source>
</evidence>
<protein>
    <submittedName>
        <fullName evidence="1">Uncharacterized protein</fullName>
    </submittedName>
</protein>
<accession>A0A4Z2H7W6</accession>
<proteinExistence type="predicted"/>
<dbReference type="AlphaFoldDB" id="A0A4Z2H7W6"/>
<organism evidence="1 2">
    <name type="scientific">Liparis tanakae</name>
    <name type="common">Tanaka's snailfish</name>
    <dbReference type="NCBI Taxonomy" id="230148"/>
    <lineage>
        <taxon>Eukaryota</taxon>
        <taxon>Metazoa</taxon>
        <taxon>Chordata</taxon>
        <taxon>Craniata</taxon>
        <taxon>Vertebrata</taxon>
        <taxon>Euteleostomi</taxon>
        <taxon>Actinopterygii</taxon>
        <taxon>Neopterygii</taxon>
        <taxon>Teleostei</taxon>
        <taxon>Neoteleostei</taxon>
        <taxon>Acanthomorphata</taxon>
        <taxon>Eupercaria</taxon>
        <taxon>Perciformes</taxon>
        <taxon>Cottioidei</taxon>
        <taxon>Cottales</taxon>
        <taxon>Liparidae</taxon>
        <taxon>Liparis</taxon>
    </lineage>
</organism>